<comment type="caution">
    <text evidence="2">The sequence shown here is derived from an EMBL/GenBank/DDBJ whole genome shotgun (WGS) entry which is preliminary data.</text>
</comment>
<gene>
    <name evidence="2" type="ORF">P4O66_006283</name>
</gene>
<dbReference type="EMBL" id="JAROKS010000011">
    <property type="protein sequence ID" value="KAK1799738.1"/>
    <property type="molecule type" value="Genomic_DNA"/>
</dbReference>
<dbReference type="Pfam" id="PF13096">
    <property type="entry name" value="CENP-P"/>
    <property type="match status" value="1"/>
</dbReference>
<dbReference type="GO" id="GO:0034080">
    <property type="term" value="P:CENP-A containing chromatin assembly"/>
    <property type="evidence" value="ECO:0007669"/>
    <property type="project" value="InterPro"/>
</dbReference>
<evidence type="ECO:0000313" key="2">
    <source>
        <dbReference type="EMBL" id="KAK1799738.1"/>
    </source>
</evidence>
<dbReference type="InterPro" id="IPR027801">
    <property type="entry name" value="CENP-P"/>
</dbReference>
<organism evidence="2 3">
    <name type="scientific">Electrophorus voltai</name>
    <dbReference type="NCBI Taxonomy" id="2609070"/>
    <lineage>
        <taxon>Eukaryota</taxon>
        <taxon>Metazoa</taxon>
        <taxon>Chordata</taxon>
        <taxon>Craniata</taxon>
        <taxon>Vertebrata</taxon>
        <taxon>Euteleostomi</taxon>
        <taxon>Actinopterygii</taxon>
        <taxon>Neopterygii</taxon>
        <taxon>Teleostei</taxon>
        <taxon>Ostariophysi</taxon>
        <taxon>Gymnotiformes</taxon>
        <taxon>Gymnotoidei</taxon>
        <taxon>Gymnotidae</taxon>
        <taxon>Electrophorus</taxon>
    </lineage>
</organism>
<dbReference type="GO" id="GO:0000775">
    <property type="term" value="C:chromosome, centromeric region"/>
    <property type="evidence" value="ECO:0007669"/>
    <property type="project" value="InterPro"/>
</dbReference>
<evidence type="ECO:0000256" key="1">
    <source>
        <dbReference type="SAM" id="MobiDB-lite"/>
    </source>
</evidence>
<proteinExistence type="predicted"/>
<dbReference type="Proteomes" id="UP001239994">
    <property type="component" value="Unassembled WGS sequence"/>
</dbReference>
<accession>A0AAD8ZHX9</accession>
<keyword evidence="3" id="KW-1185">Reference proteome</keyword>
<evidence type="ECO:0000313" key="3">
    <source>
        <dbReference type="Proteomes" id="UP001239994"/>
    </source>
</evidence>
<dbReference type="PANTHER" id="PTHR28577:SF1">
    <property type="entry name" value="CENTROMERE PROTEIN P"/>
    <property type="match status" value="1"/>
</dbReference>
<name>A0AAD8ZHX9_9TELE</name>
<sequence>MAECDQGRKRRHATAGGSLSSPPPHQCQHSGLKPGAKRHVVSIKSNVALRQGRKKTEKRRGKWGKTKESVLINKLLGLTGLRWKETSGSTNEVRETKMKISHDQRHPHMDVRMCFQECSKKKKKGHLQYTMNIYWSISVSKEGVIKPKIELLMKMPDQAQQMDSQNVMETAPECFRSLLMIFGVEISIECLIKTMHF</sequence>
<feature type="region of interest" description="Disordered" evidence="1">
    <location>
        <begin position="1"/>
        <end position="37"/>
    </location>
</feature>
<dbReference type="PANTHER" id="PTHR28577">
    <property type="entry name" value="CENTROMERE PROTEIN P"/>
    <property type="match status" value="1"/>
</dbReference>
<protein>
    <submittedName>
        <fullName evidence="2">Uncharacterized protein</fullName>
    </submittedName>
</protein>
<reference evidence="2" key="1">
    <citation type="submission" date="2023-03" db="EMBL/GenBank/DDBJ databases">
        <title>Electrophorus voltai genome.</title>
        <authorList>
            <person name="Bian C."/>
        </authorList>
    </citation>
    <scope>NUCLEOTIDE SEQUENCE</scope>
    <source>
        <strain evidence="2">CB-2022</strain>
        <tissue evidence="2">Muscle</tissue>
    </source>
</reference>
<dbReference type="GO" id="GO:0005634">
    <property type="term" value="C:nucleus"/>
    <property type="evidence" value="ECO:0007669"/>
    <property type="project" value="TreeGrafter"/>
</dbReference>
<dbReference type="AlphaFoldDB" id="A0AAD8ZHX9"/>